<sequence length="177" mass="18835">MSIEAASRFVAQTELALEAAREVEAHANAAANAIAERISETESRCRKIRADHAAGRLTDAQAGGLFHLAEQDRADLLGLHRDALVQVGEAVRQTQAAQDEHRRAIDDLSKAEAAARFAAMRAYAEELDSRLCQAVAELAALARQAGSTANGLTALFRPSNALSSMCRFGQVPPAAQS</sequence>
<dbReference type="EMBL" id="BJNV01000096">
    <property type="protein sequence ID" value="GEC97525.1"/>
    <property type="molecule type" value="Genomic_DNA"/>
</dbReference>
<protein>
    <submittedName>
        <fullName evidence="1">Uncharacterized protein</fullName>
    </submittedName>
</protein>
<organism evidence="1 2">
    <name type="scientific">Zoogloea ramigera</name>
    <dbReference type="NCBI Taxonomy" id="350"/>
    <lineage>
        <taxon>Bacteria</taxon>
        <taxon>Pseudomonadati</taxon>
        <taxon>Pseudomonadota</taxon>
        <taxon>Betaproteobacteria</taxon>
        <taxon>Rhodocyclales</taxon>
        <taxon>Zoogloeaceae</taxon>
        <taxon>Zoogloea</taxon>
    </lineage>
</organism>
<dbReference type="AlphaFoldDB" id="A0A4Y4CX63"/>
<keyword evidence="2" id="KW-1185">Reference proteome</keyword>
<name>A0A4Y4CX63_ZOORA</name>
<dbReference type="RefSeq" id="WP_141354830.1">
    <property type="nucleotide sequence ID" value="NZ_BJNV01000096.1"/>
</dbReference>
<evidence type="ECO:0000313" key="1">
    <source>
        <dbReference type="EMBL" id="GEC97525.1"/>
    </source>
</evidence>
<comment type="caution">
    <text evidence="1">The sequence shown here is derived from an EMBL/GenBank/DDBJ whole genome shotgun (WGS) entry which is preliminary data.</text>
</comment>
<dbReference type="Proteomes" id="UP000318422">
    <property type="component" value="Unassembled WGS sequence"/>
</dbReference>
<accession>A0A4Y4CX63</accession>
<proteinExistence type="predicted"/>
<gene>
    <name evidence="1" type="ORF">ZRA01_35980</name>
</gene>
<evidence type="ECO:0000313" key="2">
    <source>
        <dbReference type="Proteomes" id="UP000318422"/>
    </source>
</evidence>
<reference evidence="1 2" key="1">
    <citation type="submission" date="2019-06" db="EMBL/GenBank/DDBJ databases">
        <title>Whole genome shotgun sequence of Zoogloea ramigera NBRC 15342.</title>
        <authorList>
            <person name="Hosoyama A."/>
            <person name="Uohara A."/>
            <person name="Ohji S."/>
            <person name="Ichikawa N."/>
        </authorList>
    </citation>
    <scope>NUCLEOTIDE SEQUENCE [LARGE SCALE GENOMIC DNA]</scope>
    <source>
        <strain evidence="1 2">NBRC 15342</strain>
    </source>
</reference>